<dbReference type="PROSITE" id="PS50181">
    <property type="entry name" value="FBOX"/>
    <property type="match status" value="1"/>
</dbReference>
<dbReference type="SUPFAM" id="SSF117281">
    <property type="entry name" value="Kelch motif"/>
    <property type="match status" value="1"/>
</dbReference>
<dbReference type="Proteomes" id="UP001419268">
    <property type="component" value="Unassembled WGS sequence"/>
</dbReference>
<dbReference type="GO" id="GO:0080037">
    <property type="term" value="P:negative regulation of cytokinin-activated signaling pathway"/>
    <property type="evidence" value="ECO:0007669"/>
    <property type="project" value="InterPro"/>
</dbReference>
<dbReference type="Gene3D" id="1.20.1280.50">
    <property type="match status" value="1"/>
</dbReference>
<feature type="domain" description="F-box" evidence="1">
    <location>
        <begin position="1"/>
        <end position="47"/>
    </location>
</feature>
<dbReference type="PANTHER" id="PTHR46407:SF3">
    <property type="entry name" value="OS02G0208700 PROTEIN"/>
    <property type="match status" value="1"/>
</dbReference>
<proteinExistence type="predicted"/>
<dbReference type="PANTHER" id="PTHR46407">
    <property type="entry name" value="OS02G0208700 PROTEIN"/>
    <property type="match status" value="1"/>
</dbReference>
<dbReference type="Pfam" id="PF01344">
    <property type="entry name" value="Kelch_1"/>
    <property type="match status" value="2"/>
</dbReference>
<protein>
    <recommendedName>
        <fullName evidence="1">F-box domain-containing protein</fullName>
    </recommendedName>
</protein>
<dbReference type="Pfam" id="PF00646">
    <property type="entry name" value="F-box"/>
    <property type="match status" value="1"/>
</dbReference>
<comment type="caution">
    <text evidence="2">The sequence shown here is derived from an EMBL/GenBank/DDBJ whole genome shotgun (WGS) entry which is preliminary data.</text>
</comment>
<dbReference type="InterPro" id="IPR044595">
    <property type="entry name" value="KMD1-4"/>
</dbReference>
<dbReference type="InterPro" id="IPR001810">
    <property type="entry name" value="F-box_dom"/>
</dbReference>
<reference evidence="2 3" key="1">
    <citation type="submission" date="2024-01" db="EMBL/GenBank/DDBJ databases">
        <title>Genome assemblies of Stephania.</title>
        <authorList>
            <person name="Yang L."/>
        </authorList>
    </citation>
    <scope>NUCLEOTIDE SEQUENCE [LARGE SCALE GENOMIC DNA]</scope>
    <source>
        <strain evidence="2">JXDWG</strain>
        <tissue evidence="2">Leaf</tissue>
    </source>
</reference>
<dbReference type="InterPro" id="IPR006652">
    <property type="entry name" value="Kelch_1"/>
</dbReference>
<keyword evidence="3" id="KW-1185">Reference proteome</keyword>
<dbReference type="Gene3D" id="2.120.10.80">
    <property type="entry name" value="Kelch-type beta propeller"/>
    <property type="match status" value="1"/>
</dbReference>
<gene>
    <name evidence="2" type="ORF">Scep_008260</name>
</gene>
<evidence type="ECO:0000259" key="1">
    <source>
        <dbReference type="PROSITE" id="PS50181"/>
    </source>
</evidence>
<dbReference type="SMART" id="SM00612">
    <property type="entry name" value="Kelch"/>
    <property type="match status" value="2"/>
</dbReference>
<dbReference type="SMART" id="SM00256">
    <property type="entry name" value="FBOX"/>
    <property type="match status" value="1"/>
</dbReference>
<organism evidence="2 3">
    <name type="scientific">Stephania cephalantha</name>
    <dbReference type="NCBI Taxonomy" id="152367"/>
    <lineage>
        <taxon>Eukaryota</taxon>
        <taxon>Viridiplantae</taxon>
        <taxon>Streptophyta</taxon>
        <taxon>Embryophyta</taxon>
        <taxon>Tracheophyta</taxon>
        <taxon>Spermatophyta</taxon>
        <taxon>Magnoliopsida</taxon>
        <taxon>Ranunculales</taxon>
        <taxon>Menispermaceae</taxon>
        <taxon>Menispermoideae</taxon>
        <taxon>Cissampelideae</taxon>
        <taxon>Stephania</taxon>
    </lineage>
</organism>
<sequence length="369" mass="39527">MDLIPGLPDDVARQCLIRLDYNQLSRALLVCNSWKRAIQSDQFLRQRTSAGLARALLVLSQADPAKPVGCGSASKASAAATPTYGLTVFDPDSGEWSRLPPPPEWSGNGLPLFCECVGVGRRVLVVGGWDPATFQPSRSVHVYDFVTAAWTRGEDMPGPARSFFGCAAAGDGRTVVVAGGHDEEKNALRSALSYDVESDAWTQLADMAVPRDECKGVFRDGALCVIGGYRTESQGRFERSAEVYDAATATWRLAEEVLEEEGACPRTCAAVEGGGGGRLFRCRGDHLAAAAAEDGGEWRAAAELPGDARVGSYLVTWRNRMMVIGSGGHGQPYSCHVADAGSGDKYTWREVEKPVEFSGHVYSGCTIEI</sequence>
<dbReference type="SUPFAM" id="SSF81383">
    <property type="entry name" value="F-box domain"/>
    <property type="match status" value="1"/>
</dbReference>
<dbReference type="InterPro" id="IPR015915">
    <property type="entry name" value="Kelch-typ_b-propeller"/>
</dbReference>
<name>A0AAP0KBC3_9MAGN</name>
<evidence type="ECO:0000313" key="3">
    <source>
        <dbReference type="Proteomes" id="UP001419268"/>
    </source>
</evidence>
<dbReference type="InterPro" id="IPR036047">
    <property type="entry name" value="F-box-like_dom_sf"/>
</dbReference>
<dbReference type="AlphaFoldDB" id="A0AAP0KBC3"/>
<dbReference type="EMBL" id="JBBNAG010000003">
    <property type="protein sequence ID" value="KAK9149503.1"/>
    <property type="molecule type" value="Genomic_DNA"/>
</dbReference>
<accession>A0AAP0KBC3</accession>
<evidence type="ECO:0000313" key="2">
    <source>
        <dbReference type="EMBL" id="KAK9149503.1"/>
    </source>
</evidence>
<dbReference type="GO" id="GO:2000762">
    <property type="term" value="P:regulation of phenylpropanoid metabolic process"/>
    <property type="evidence" value="ECO:0007669"/>
    <property type="project" value="InterPro"/>
</dbReference>